<dbReference type="Pfam" id="PF01844">
    <property type="entry name" value="HNH"/>
    <property type="match status" value="1"/>
</dbReference>
<dbReference type="SMART" id="SM00507">
    <property type="entry name" value="HNHc"/>
    <property type="match status" value="1"/>
</dbReference>
<evidence type="ECO:0000259" key="1">
    <source>
        <dbReference type="SMART" id="SM00507"/>
    </source>
</evidence>
<accession>A0A7G9UTK1</accession>
<protein>
    <recommendedName>
        <fullName evidence="1">HNH nuclease domain-containing protein</fullName>
    </recommendedName>
</protein>
<keyword evidence="3" id="KW-1185">Reference proteome</keyword>
<organism evidence="2 3">
    <name type="scientific">Klebsiella phage NL_ZS_3</name>
    <dbReference type="NCBI Taxonomy" id="2769332"/>
    <lineage>
        <taxon>Viruses</taxon>
        <taxon>Duplodnaviria</taxon>
        <taxon>Heunggongvirae</taxon>
        <taxon>Uroviricota</taxon>
        <taxon>Caudoviricetes</taxon>
        <taxon>Autographivirales</taxon>
        <taxon>Autotranscriptaviridae</taxon>
        <taxon>Studiervirinae</taxon>
        <taxon>Teetrevirus</taxon>
        <taxon>Teetrevirus NLZS3</taxon>
    </lineage>
</organism>
<dbReference type="Proteomes" id="UP000516186">
    <property type="component" value="Segment"/>
</dbReference>
<dbReference type="CDD" id="cd00085">
    <property type="entry name" value="HNHc"/>
    <property type="match status" value="1"/>
</dbReference>
<dbReference type="GO" id="GO:0008270">
    <property type="term" value="F:zinc ion binding"/>
    <property type="evidence" value="ECO:0007669"/>
    <property type="project" value="InterPro"/>
</dbReference>
<proteinExistence type="predicted"/>
<feature type="domain" description="HNH nuclease" evidence="1">
    <location>
        <begin position="51"/>
        <end position="102"/>
    </location>
</feature>
<dbReference type="EMBL" id="MT813142">
    <property type="protein sequence ID" value="QNN97356.1"/>
    <property type="molecule type" value="Genomic_DNA"/>
</dbReference>
<dbReference type="GO" id="GO:0004519">
    <property type="term" value="F:endonuclease activity"/>
    <property type="evidence" value="ECO:0007669"/>
    <property type="project" value="InterPro"/>
</dbReference>
<reference evidence="2 3" key="1">
    <citation type="submission" date="2020-07" db="EMBL/GenBank/DDBJ databases">
        <title>In vitro Evaluation of Lytic Phages for Carbapenem-Resistant Klebsiella pneumoniae Isolates.</title>
        <authorList>
            <person name="Tan D."/>
        </authorList>
    </citation>
    <scope>NUCLEOTIDE SEQUENCE [LARGE SCALE GENOMIC DNA]</scope>
</reference>
<sequence length="113" mass="12937">MARIIKPESPFIQGVCVTEGCNNLQHHKGKGVYRAQCGVCHRARYKQKSNGRRVYAMHKGDSCEACGFIPKHPCQLDVDHINGDHSDNRRENLQTLCANCHRLKTYLNKDWET</sequence>
<dbReference type="SUPFAM" id="SSF54060">
    <property type="entry name" value="His-Me finger endonucleases"/>
    <property type="match status" value="1"/>
</dbReference>
<name>A0A7G9UTK1_9CAUD</name>
<dbReference type="InterPro" id="IPR044925">
    <property type="entry name" value="His-Me_finger_sf"/>
</dbReference>
<dbReference type="GO" id="GO:0003676">
    <property type="term" value="F:nucleic acid binding"/>
    <property type="evidence" value="ECO:0007669"/>
    <property type="project" value="InterPro"/>
</dbReference>
<evidence type="ECO:0000313" key="2">
    <source>
        <dbReference type="EMBL" id="QNN97356.1"/>
    </source>
</evidence>
<evidence type="ECO:0000313" key="3">
    <source>
        <dbReference type="Proteomes" id="UP000516186"/>
    </source>
</evidence>
<dbReference type="Gene3D" id="3.90.75.20">
    <property type="match status" value="1"/>
</dbReference>
<dbReference type="InterPro" id="IPR003615">
    <property type="entry name" value="HNH_nuc"/>
</dbReference>
<dbReference type="InterPro" id="IPR002711">
    <property type="entry name" value="HNH"/>
</dbReference>